<name>A0A401ZR91_9CHLR</name>
<dbReference type="PANTHER" id="PTHR39337:SF1">
    <property type="entry name" value="BLR5642 PROTEIN"/>
    <property type="match status" value="1"/>
</dbReference>
<dbReference type="PANTHER" id="PTHR39337">
    <property type="entry name" value="BLR5642 PROTEIN"/>
    <property type="match status" value="1"/>
</dbReference>
<comment type="caution">
    <text evidence="1">The sequence shown here is derived from an EMBL/GenBank/DDBJ whole genome shotgun (WGS) entry which is preliminary data.</text>
</comment>
<organism evidence="1 2">
    <name type="scientific">Dictyobacter aurantiacus</name>
    <dbReference type="NCBI Taxonomy" id="1936993"/>
    <lineage>
        <taxon>Bacteria</taxon>
        <taxon>Bacillati</taxon>
        <taxon>Chloroflexota</taxon>
        <taxon>Ktedonobacteria</taxon>
        <taxon>Ktedonobacterales</taxon>
        <taxon>Dictyobacteraceae</taxon>
        <taxon>Dictyobacter</taxon>
    </lineage>
</organism>
<keyword evidence="2" id="KW-1185">Reference proteome</keyword>
<evidence type="ECO:0008006" key="3">
    <source>
        <dbReference type="Google" id="ProtNLM"/>
    </source>
</evidence>
<evidence type="ECO:0000313" key="1">
    <source>
        <dbReference type="EMBL" id="GCE09306.1"/>
    </source>
</evidence>
<dbReference type="Pfam" id="PF04343">
    <property type="entry name" value="DUF488"/>
    <property type="match status" value="1"/>
</dbReference>
<dbReference type="Proteomes" id="UP000287224">
    <property type="component" value="Unassembled WGS sequence"/>
</dbReference>
<reference evidence="2" key="1">
    <citation type="submission" date="2018-12" db="EMBL/GenBank/DDBJ databases">
        <title>Tengunoibacter tsumagoiensis gen. nov., sp. nov., Dictyobacter kobayashii sp. nov., D. alpinus sp. nov., and D. joshuensis sp. nov. and description of Dictyobacteraceae fam. nov. within the order Ktedonobacterales isolated from Tengu-no-mugimeshi.</title>
        <authorList>
            <person name="Wang C.M."/>
            <person name="Zheng Y."/>
            <person name="Sakai Y."/>
            <person name="Toyoda A."/>
            <person name="Minakuchi Y."/>
            <person name="Abe K."/>
            <person name="Yokota A."/>
            <person name="Yabe S."/>
        </authorList>
    </citation>
    <scope>NUCLEOTIDE SEQUENCE [LARGE SCALE GENOMIC DNA]</scope>
    <source>
        <strain evidence="2">S-27</strain>
    </source>
</reference>
<gene>
    <name evidence="1" type="ORF">KDAU_66350</name>
</gene>
<dbReference type="AlphaFoldDB" id="A0A401ZR91"/>
<sequence>MFYRRKILLALLEAFGGSLDILDCQELLLLLCWRRGKHYYDFFPHSTGNKSFILAQDHHRLIDLGLLAAQENFQLAADGSHIDQLQATDRAVLYALVAEIGELSGEALLHKVVLEIPHYFSRSSHVKSLFPDQEYELFSACWNQSQEPTFFTIGYEGLSIDAYLDLLISNNVAALIDVRKNPLSMKYGFSKKRLAYFLSEADITYMHVSELGIPSNLRHDLQDETDYRQLFDFYSTHILPAQLDYLIWLKQIAKDYKRVAITCFEAHHLCCHRHRIAAYLIKEPDFQMPIIHLRDESACTVNQESKNTHNGLLGINTLYSSL</sequence>
<evidence type="ECO:0000313" key="2">
    <source>
        <dbReference type="Proteomes" id="UP000287224"/>
    </source>
</evidence>
<accession>A0A401ZR91</accession>
<dbReference type="InterPro" id="IPR007438">
    <property type="entry name" value="DUF488"/>
</dbReference>
<dbReference type="EMBL" id="BIFQ01000002">
    <property type="protein sequence ID" value="GCE09306.1"/>
    <property type="molecule type" value="Genomic_DNA"/>
</dbReference>
<protein>
    <recommendedName>
        <fullName evidence="3">DUF488 domain-containing protein</fullName>
    </recommendedName>
</protein>
<proteinExistence type="predicted"/>